<dbReference type="GO" id="GO:0070274">
    <property type="term" value="C:RES complex"/>
    <property type="evidence" value="ECO:0007669"/>
    <property type="project" value="TreeGrafter"/>
</dbReference>
<dbReference type="VEuPathDB" id="FungiDB:SPPG_02395"/>
<gene>
    <name evidence="3" type="ORF">SPPG_02395</name>
</gene>
<reference evidence="3 4" key="1">
    <citation type="submission" date="2009-08" db="EMBL/GenBank/DDBJ databases">
        <title>The Genome Sequence of Spizellomyces punctatus strain DAOM BR117.</title>
        <authorList>
            <consortium name="The Broad Institute Genome Sequencing Platform"/>
            <person name="Russ C."/>
            <person name="Cuomo C."/>
            <person name="Shea T."/>
            <person name="Young S.K."/>
            <person name="Zeng Q."/>
            <person name="Koehrsen M."/>
            <person name="Haas B."/>
            <person name="Borodovsky M."/>
            <person name="Guigo R."/>
            <person name="Alvarado L."/>
            <person name="Berlin A."/>
            <person name="Bochicchio J."/>
            <person name="Borenstein D."/>
            <person name="Chapman S."/>
            <person name="Chen Z."/>
            <person name="Engels R."/>
            <person name="Freedman E."/>
            <person name="Gellesch M."/>
            <person name="Goldberg J."/>
            <person name="Griggs A."/>
            <person name="Gujja S."/>
            <person name="Heiman D."/>
            <person name="Hepburn T."/>
            <person name="Howarth C."/>
            <person name="Jen D."/>
            <person name="Larson L."/>
            <person name="Lewis B."/>
            <person name="Mehta T."/>
            <person name="Park D."/>
            <person name="Pearson M."/>
            <person name="Roberts A."/>
            <person name="Saif S."/>
            <person name="Shenoy N."/>
            <person name="Sisk P."/>
            <person name="Stolte C."/>
            <person name="Sykes S."/>
            <person name="Thomson T."/>
            <person name="Walk T."/>
            <person name="White J."/>
            <person name="Yandava C."/>
            <person name="Burger G."/>
            <person name="Gray M.W."/>
            <person name="Holland P.W.H."/>
            <person name="King N."/>
            <person name="Lang F.B.F."/>
            <person name="Roger A.J."/>
            <person name="Ruiz-Trillo I."/>
            <person name="Lander E."/>
            <person name="Nusbaum C."/>
        </authorList>
    </citation>
    <scope>NUCLEOTIDE SEQUENCE [LARGE SCALE GENOMIC DNA]</scope>
    <source>
        <strain evidence="3 4">DAOM BR117</strain>
    </source>
</reference>
<evidence type="ECO:0000256" key="1">
    <source>
        <dbReference type="ARBA" id="ARBA00011069"/>
    </source>
</evidence>
<accession>A0A0L0HQG8</accession>
<dbReference type="InterPro" id="IPR018609">
    <property type="entry name" value="Bud13"/>
</dbReference>
<sequence length="334" mass="38077">MGDLKDYLKKYMSSNADGITKKKRKKRPQPTSGGTTQIIDEEVDWAVSNQKDDDEDAPVIVDPEAEDGGNTKPMFRSDAWQTIREGERRSPSPSPPPTRKRASPSPSPPIHRKRRRSPSPTPPPPTKSHKPNSPPRLSDGRRAGLQTGAAIRQDAQEREMARQKALSNLTPSQTGQHAQTVYRDKHGKKVDLAAQKAELAAMRRQREAQEEKDMVWGKGVVQQREAEQDAKRLEMEQDRPLAVYVDDVERNKELMDRDRWGDPMAFMTAKKKKKDKDRPVYRGPPPPPNRFGIPPGYRWDGVDRSNGFETRYFQAKNQRSAIQLEAYKWSTEDM</sequence>
<dbReference type="Pfam" id="PF09736">
    <property type="entry name" value="Bud13"/>
    <property type="match status" value="1"/>
</dbReference>
<dbReference type="Proteomes" id="UP000053201">
    <property type="component" value="Unassembled WGS sequence"/>
</dbReference>
<dbReference type="InterPro" id="IPR051112">
    <property type="entry name" value="CWC26_splicing_factor"/>
</dbReference>
<dbReference type="GO" id="GO:0000398">
    <property type="term" value="P:mRNA splicing, via spliceosome"/>
    <property type="evidence" value="ECO:0007669"/>
    <property type="project" value="TreeGrafter"/>
</dbReference>
<keyword evidence="4" id="KW-1185">Reference proteome</keyword>
<feature type="region of interest" description="Disordered" evidence="2">
    <location>
        <begin position="1"/>
        <end position="188"/>
    </location>
</feature>
<feature type="compositionally biased region" description="Polar residues" evidence="2">
    <location>
        <begin position="165"/>
        <end position="179"/>
    </location>
</feature>
<feature type="compositionally biased region" description="Acidic residues" evidence="2">
    <location>
        <begin position="52"/>
        <end position="67"/>
    </location>
</feature>
<dbReference type="eggNOG" id="KOG2654">
    <property type="taxonomic scope" value="Eukaryota"/>
</dbReference>
<evidence type="ECO:0008006" key="5">
    <source>
        <dbReference type="Google" id="ProtNLM"/>
    </source>
</evidence>
<dbReference type="PANTHER" id="PTHR31809">
    <property type="entry name" value="BUD13 HOMOLOG"/>
    <property type="match status" value="1"/>
</dbReference>
<dbReference type="GO" id="GO:0005684">
    <property type="term" value="C:U2-type spliceosomal complex"/>
    <property type="evidence" value="ECO:0007669"/>
    <property type="project" value="TreeGrafter"/>
</dbReference>
<organism evidence="3 4">
    <name type="scientific">Spizellomyces punctatus (strain DAOM BR117)</name>
    <dbReference type="NCBI Taxonomy" id="645134"/>
    <lineage>
        <taxon>Eukaryota</taxon>
        <taxon>Fungi</taxon>
        <taxon>Fungi incertae sedis</taxon>
        <taxon>Chytridiomycota</taxon>
        <taxon>Chytridiomycota incertae sedis</taxon>
        <taxon>Chytridiomycetes</taxon>
        <taxon>Spizellomycetales</taxon>
        <taxon>Spizellomycetaceae</taxon>
        <taxon>Spizellomyces</taxon>
    </lineage>
</organism>
<name>A0A0L0HQG8_SPIPD</name>
<dbReference type="RefSeq" id="XP_016611391.1">
    <property type="nucleotide sequence ID" value="XM_016750686.1"/>
</dbReference>
<dbReference type="GO" id="GO:0003723">
    <property type="term" value="F:RNA binding"/>
    <property type="evidence" value="ECO:0007669"/>
    <property type="project" value="TreeGrafter"/>
</dbReference>
<dbReference type="AlphaFoldDB" id="A0A0L0HQG8"/>
<dbReference type="STRING" id="645134.A0A0L0HQG8"/>
<dbReference type="EMBL" id="KQ257452">
    <property type="protein sequence ID" value="KND03352.1"/>
    <property type="molecule type" value="Genomic_DNA"/>
</dbReference>
<dbReference type="PANTHER" id="PTHR31809:SF0">
    <property type="entry name" value="BUD13 HOMOLOG"/>
    <property type="match status" value="1"/>
</dbReference>
<feature type="compositionally biased region" description="Polar residues" evidence="2">
    <location>
        <begin position="29"/>
        <end position="38"/>
    </location>
</feature>
<dbReference type="FunCoup" id="A0A0L0HQG8">
    <property type="interactions" value="87"/>
</dbReference>
<evidence type="ECO:0000313" key="4">
    <source>
        <dbReference type="Proteomes" id="UP000053201"/>
    </source>
</evidence>
<feature type="region of interest" description="Disordered" evidence="2">
    <location>
        <begin position="268"/>
        <end position="298"/>
    </location>
</feature>
<comment type="similarity">
    <text evidence="1">Belongs to the CWC26 family.</text>
</comment>
<evidence type="ECO:0000256" key="2">
    <source>
        <dbReference type="SAM" id="MobiDB-lite"/>
    </source>
</evidence>
<dbReference type="GeneID" id="27685983"/>
<dbReference type="OMA" id="GDVQRQE"/>
<dbReference type="PRINTS" id="PR01217">
    <property type="entry name" value="PRICHEXTENSN"/>
</dbReference>
<evidence type="ECO:0000313" key="3">
    <source>
        <dbReference type="EMBL" id="KND03352.1"/>
    </source>
</evidence>
<dbReference type="InParanoid" id="A0A0L0HQG8"/>
<protein>
    <recommendedName>
        <fullName evidence="5">Pre-mRNA-splicing factor CWC26</fullName>
    </recommendedName>
</protein>
<dbReference type="OrthoDB" id="6022at2759"/>
<proteinExistence type="inferred from homology"/>